<dbReference type="PROSITE" id="PS51914">
    <property type="entry name" value="MRH"/>
    <property type="match status" value="1"/>
</dbReference>
<protein>
    <recommendedName>
        <fullName evidence="11">MRH domain-containing protein</fullName>
    </recommendedName>
</protein>
<keyword evidence="7 10" id="KW-0472">Membrane</keyword>
<evidence type="ECO:0000256" key="7">
    <source>
        <dbReference type="ARBA" id="ARBA00023136"/>
    </source>
</evidence>
<dbReference type="GO" id="GO:0005886">
    <property type="term" value="C:plasma membrane"/>
    <property type="evidence" value="ECO:0007669"/>
    <property type="project" value="UniProtKB-SubCell"/>
</dbReference>
<evidence type="ECO:0000256" key="10">
    <source>
        <dbReference type="SAM" id="Phobius"/>
    </source>
</evidence>
<evidence type="ECO:0000256" key="6">
    <source>
        <dbReference type="ARBA" id="ARBA00022989"/>
    </source>
</evidence>
<dbReference type="InterPro" id="IPR009030">
    <property type="entry name" value="Growth_fac_rcpt_cys_sf"/>
</dbReference>
<dbReference type="AlphaFoldDB" id="A0A3Q4AWG9"/>
<evidence type="ECO:0000313" key="12">
    <source>
        <dbReference type="Ensembl" id="ENSMMOP00000009160.1"/>
    </source>
</evidence>
<dbReference type="PANTHER" id="PTHR22727">
    <property type="entry name" value="PROTEIN CBG13728"/>
    <property type="match status" value="1"/>
</dbReference>
<dbReference type="Proteomes" id="UP000261620">
    <property type="component" value="Unplaced"/>
</dbReference>
<reference evidence="12" key="2">
    <citation type="submission" date="2025-09" db="UniProtKB">
        <authorList>
            <consortium name="Ensembl"/>
        </authorList>
    </citation>
    <scope>IDENTIFICATION</scope>
</reference>
<keyword evidence="8" id="KW-1015">Disulfide bond</keyword>
<comment type="subcellular location">
    <subcellularLocation>
        <location evidence="1">Cell membrane</location>
        <topology evidence="1">Single-pass type I membrane protein</topology>
    </subcellularLocation>
</comment>
<evidence type="ECO:0000256" key="3">
    <source>
        <dbReference type="ARBA" id="ARBA00022475"/>
    </source>
</evidence>
<dbReference type="GO" id="GO:0030513">
    <property type="term" value="P:positive regulation of BMP signaling pathway"/>
    <property type="evidence" value="ECO:0007669"/>
    <property type="project" value="TreeGrafter"/>
</dbReference>
<dbReference type="InterPro" id="IPR056610">
    <property type="entry name" value="Elapor1/2_TNFR-like"/>
</dbReference>
<evidence type="ECO:0000313" key="13">
    <source>
        <dbReference type="Proteomes" id="UP000261620"/>
    </source>
</evidence>
<dbReference type="Ensembl" id="ENSMMOT00000009322.1">
    <property type="protein sequence ID" value="ENSMMOP00000009160.1"/>
    <property type="gene ID" value="ENSMMOG00000007080.1"/>
</dbReference>
<keyword evidence="4 10" id="KW-0812">Transmembrane</keyword>
<reference evidence="12" key="1">
    <citation type="submission" date="2025-08" db="UniProtKB">
        <authorList>
            <consortium name="Ensembl"/>
        </authorList>
    </citation>
    <scope>IDENTIFICATION</scope>
</reference>
<dbReference type="InterPro" id="IPR056607">
    <property type="entry name" value="Elapor1/2_MRH"/>
</dbReference>
<dbReference type="SUPFAM" id="SSF50911">
    <property type="entry name" value="Mannose 6-phosphate receptor domain"/>
    <property type="match status" value="1"/>
</dbReference>
<dbReference type="OMA" id="QKWIKFT"/>
<evidence type="ECO:0000256" key="1">
    <source>
        <dbReference type="ARBA" id="ARBA00004251"/>
    </source>
</evidence>
<keyword evidence="13" id="KW-1185">Reference proteome</keyword>
<dbReference type="InterPro" id="IPR056606">
    <property type="entry name" value="Elapor1/2_C"/>
</dbReference>
<dbReference type="SUPFAM" id="SSF57184">
    <property type="entry name" value="Growth factor receptor domain"/>
    <property type="match status" value="2"/>
</dbReference>
<organism evidence="12 13">
    <name type="scientific">Mola mola</name>
    <name type="common">Ocean sunfish</name>
    <name type="synonym">Tetraodon mola</name>
    <dbReference type="NCBI Taxonomy" id="94237"/>
    <lineage>
        <taxon>Eukaryota</taxon>
        <taxon>Metazoa</taxon>
        <taxon>Chordata</taxon>
        <taxon>Craniata</taxon>
        <taxon>Vertebrata</taxon>
        <taxon>Euteleostomi</taxon>
        <taxon>Actinopterygii</taxon>
        <taxon>Neopterygii</taxon>
        <taxon>Teleostei</taxon>
        <taxon>Neoteleostei</taxon>
        <taxon>Acanthomorphata</taxon>
        <taxon>Eupercaria</taxon>
        <taxon>Tetraodontiformes</taxon>
        <taxon>Molidae</taxon>
        <taxon>Mola</taxon>
    </lineage>
</organism>
<keyword evidence="6 10" id="KW-1133">Transmembrane helix</keyword>
<keyword evidence="5" id="KW-0732">Signal</keyword>
<feature type="domain" description="MRH" evidence="11">
    <location>
        <begin position="620"/>
        <end position="825"/>
    </location>
</feature>
<dbReference type="Pfam" id="PF23091">
    <property type="entry name" value="TNFR_ELAPOR1_6th"/>
    <property type="match status" value="1"/>
</dbReference>
<dbReference type="Pfam" id="PF23032">
    <property type="entry name" value="GBD_ELAPOR1-like_3rd"/>
    <property type="match status" value="1"/>
</dbReference>
<dbReference type="InterPro" id="IPR044865">
    <property type="entry name" value="MRH_dom"/>
</dbReference>
<name>A0A3Q4AWG9_MOLML</name>
<dbReference type="InterPro" id="IPR056609">
    <property type="entry name" value="Elapor1-like_3rd"/>
</dbReference>
<keyword evidence="9" id="KW-0325">Glycoprotein</keyword>
<dbReference type="Pfam" id="PF23031">
    <property type="entry name" value="GBD_ELAPOR1"/>
    <property type="match status" value="1"/>
</dbReference>
<evidence type="ECO:0000256" key="9">
    <source>
        <dbReference type="ARBA" id="ARBA00023180"/>
    </source>
</evidence>
<accession>A0A3Q4AWG9</accession>
<evidence type="ECO:0000256" key="8">
    <source>
        <dbReference type="ARBA" id="ARBA00023157"/>
    </source>
</evidence>
<feature type="transmembrane region" description="Helical" evidence="10">
    <location>
        <begin position="874"/>
        <end position="898"/>
    </location>
</feature>
<dbReference type="InterPro" id="IPR039181">
    <property type="entry name" value="Elapor1/2"/>
</dbReference>
<dbReference type="PANTHER" id="PTHR22727:SF3">
    <property type="entry name" value="ENDOSOME_LYSOSOME-ASSOCIATED APOPTOSIS AND AUTOPHAGY REGULATOR FAMILY MEMBER 2"/>
    <property type="match status" value="1"/>
</dbReference>
<keyword evidence="3" id="KW-1003">Cell membrane</keyword>
<evidence type="ECO:0000259" key="11">
    <source>
        <dbReference type="PROSITE" id="PS51914"/>
    </source>
</evidence>
<dbReference type="Pfam" id="PF23089">
    <property type="entry name" value="ELAPOR1_C"/>
    <property type="match status" value="1"/>
</dbReference>
<dbReference type="SMART" id="SM01411">
    <property type="entry name" value="Ephrin_rec_like"/>
    <property type="match status" value="4"/>
</dbReference>
<dbReference type="STRING" id="94237.ENSMMOP00000009160"/>
<evidence type="ECO:0000256" key="2">
    <source>
        <dbReference type="ARBA" id="ARBA00007627"/>
    </source>
</evidence>
<dbReference type="Pfam" id="PF23087">
    <property type="entry name" value="MRH_ELAPOR1_9th"/>
    <property type="match status" value="1"/>
</dbReference>
<evidence type="ECO:0000256" key="5">
    <source>
        <dbReference type="ARBA" id="ARBA00022729"/>
    </source>
</evidence>
<evidence type="ECO:0000256" key="4">
    <source>
        <dbReference type="ARBA" id="ARBA00022692"/>
    </source>
</evidence>
<dbReference type="InterPro" id="IPR056608">
    <property type="entry name" value="Elapor1/2_GBD"/>
</dbReference>
<proteinExistence type="inferred from homology"/>
<dbReference type="Gene3D" id="2.70.130.10">
    <property type="entry name" value="Mannose-6-phosphate receptor binding domain"/>
    <property type="match status" value="1"/>
</dbReference>
<dbReference type="Gene3D" id="2.10.50.10">
    <property type="entry name" value="Tumor Necrosis Factor Receptor, subunit A, domain 2"/>
    <property type="match status" value="2"/>
</dbReference>
<comment type="similarity">
    <text evidence="2">Belongs to the ELAPOR family.</text>
</comment>
<dbReference type="InterPro" id="IPR009011">
    <property type="entry name" value="Man6P_isomerase_rcpt-bd_dom_sf"/>
</dbReference>
<sequence>MCVCVGPCFVQTDYYYQYTECDNTGSRWRVAIPLNPGSCSDLPPPTRGTDCSFSCPAGMFLEMSAQQCTPCVAGSYSLGSGLRFDQWDAIPAGFTSLASFFDPGPNAEDIQACNSSSWTPQGVYLESNRDECTVSLVYAVHLEKQGSVSFTYQYPNNIFFEFYVQNEQCQEMAQADDQKWIKFTTNGEWETHIVDLKSGMNILYWRTTGILVGGKMVKPVLLKTIQIEGVAYTSECFPCRPGWFSSAPGSSSCQPCPSNTFSIKGASSCTPCPDHHYSGEGWAECKVRPPCSEKDYFQIHTACDSEGKTQVVHRWVEPKICVENITGAVELPAVGQREPCPPCNPGYYNSNDSTCLPCPHATYSDGTSACTACPAGTEPVLGYEYKWWNVLPSNMKTSCFNLGNSKYNNMNGWEVAGDHIRSGASSSDNDYLILTLHVPGFKVPASLSGVTGNEFGQITFVFETICSADCELYFMMDVNSKSTTVVESWQGSKGQQSYSHTMTRNVSVTYTWAFQRTNHALDVRHFVNDMVKMYSISVTNALDGVASSCRACALGPQNSQQASSSCVPCPVGFFIDRDTNRCQECPPNTHLAGHHAYSRDACVACGPGSISNKDHSRCYNDCSFTHIDNNRTLTFDLSPMSDVALLTIGPSFTSKGTKYLHVYNISLCGHEGKRAAICTDNVTDVSGRDDQSDGAHFVNSVDSFICQSTIIPADGRGFRLAISSQSISLADTFLGASVETILDGNSAKPYLFPENPGGVPDINFYYRSTQATASCDRGRHSVITVRCNPHKSEQGELSVPSSCPAGTCDGCSFHFLWESASACPRCAEDDYHRIEGTCKGGVQETLYVWNEPKLCTKGVSLPPRSLSPCEAITLWLKVGVGGGAFMAVLLISLTCYFWKKNKRLEYKYSRLVMSANKECELPAADSCGLAEGEEPEDDMVYSQKPTLLGKLRAIANKEQGESIESVLLNSSQSDRWVLG</sequence>